<evidence type="ECO:0000256" key="7">
    <source>
        <dbReference type="SAM" id="Phobius"/>
    </source>
</evidence>
<feature type="compositionally biased region" description="Acidic residues" evidence="6">
    <location>
        <begin position="790"/>
        <end position="799"/>
    </location>
</feature>
<dbReference type="AlphaFoldDB" id="A0AAE9FI34"/>
<gene>
    <name evidence="9" type="ORF">L5515_018922</name>
</gene>
<dbReference type="PANTHER" id="PTHR24416:SF624">
    <property type="entry name" value="TYROSINE-PROTEIN KINASE F09A5.2-RELATED"/>
    <property type="match status" value="1"/>
</dbReference>
<dbReference type="Gene3D" id="3.30.200.20">
    <property type="entry name" value="Phosphorylase Kinase, domain 1"/>
    <property type="match status" value="1"/>
</dbReference>
<evidence type="ECO:0000256" key="4">
    <source>
        <dbReference type="ARBA" id="ARBA00022840"/>
    </source>
</evidence>
<feature type="domain" description="Protein kinase" evidence="8">
    <location>
        <begin position="455"/>
        <end position="746"/>
    </location>
</feature>
<feature type="transmembrane region" description="Helical" evidence="7">
    <location>
        <begin position="344"/>
        <end position="370"/>
    </location>
</feature>
<dbReference type="GO" id="GO:0004713">
    <property type="term" value="F:protein tyrosine kinase activity"/>
    <property type="evidence" value="ECO:0007669"/>
    <property type="project" value="UniProtKB-KW"/>
</dbReference>
<dbReference type="Proteomes" id="UP000829354">
    <property type="component" value="Chromosome X"/>
</dbReference>
<feature type="region of interest" description="Disordered" evidence="6">
    <location>
        <begin position="768"/>
        <end position="808"/>
    </location>
</feature>
<dbReference type="InterPro" id="IPR000719">
    <property type="entry name" value="Prot_kinase_dom"/>
</dbReference>
<keyword evidence="7" id="KW-0472">Membrane</keyword>
<evidence type="ECO:0000256" key="3">
    <source>
        <dbReference type="ARBA" id="ARBA00022777"/>
    </source>
</evidence>
<evidence type="ECO:0000256" key="5">
    <source>
        <dbReference type="ARBA" id="ARBA00023137"/>
    </source>
</evidence>
<feature type="transmembrane region" description="Helical" evidence="7">
    <location>
        <begin position="48"/>
        <end position="69"/>
    </location>
</feature>
<dbReference type="SMART" id="SM00219">
    <property type="entry name" value="TyrKc"/>
    <property type="match status" value="1"/>
</dbReference>
<dbReference type="InterPro" id="IPR038479">
    <property type="entry name" value="Transthyretin-like_sf"/>
</dbReference>
<evidence type="ECO:0000256" key="2">
    <source>
        <dbReference type="ARBA" id="ARBA00022741"/>
    </source>
</evidence>
<dbReference type="InterPro" id="IPR001245">
    <property type="entry name" value="Ser-Thr/Tyr_kinase_cat_dom"/>
</dbReference>
<proteinExistence type="predicted"/>
<sequence length="957" mass="107690">MHQPKETLLIDSPNPPYSHFIKYRFDNPTREQSPSTSLFADRKRVMKILGGFSIILIVTFLVAGSHGQYQITGSPTQPNMFTINPTTSPKARTTLKTIGKGCTLNPDATPKNLKQYTGDISDACLAGVSSKSCVTWRMTNIVLLKDPQKVDENCDSIKQFVSSTTNSCDLKSSVQYVYPGQDNSCSPLLPFTSSALKRATYNSSKALVSSAYINEPGQQMFILLSDVSNCVTRNPIITDAGILNIFTDLSYIDLCEDGFFMQDFPKVLNKLIDAQYIVKFFFLNQNLKDSQSLVENVLAGCKYLNPKWWCEIVDMNLEKDDTKEFQICLAEKEKSDFDWHVTELLLIIGIPCVSLTICCIAFFVCCLKCAKLKMAMMRMNVFSNEHNAGTMELRKKWLGKRKGIMKDMEMGSCKELNKPAGWSHFASANNYMDIQALANANKKDIWEIDTKNLLVQEDHLLGNGAFANVFKGIVKGKIPLLVVNNSLNMIVESENNGGHFEAAVKKLPAHADEQNHLDFFHEIDFMKRLGHHPHVISMLGCVSNPYEPLIVVEYCSRGDLLKFLRRHKDYVLMNKTDDCPIEADMCLRIKDLVSIAWQVADGMAYLTSKNFIHRDLAARNILLTKSLTAKISDFGLCRYMDSALYTAKGGRLPIKWMSVEALKLYEFSSKSDVWSFGVLLFEIFSMGDVPYPTVQQVDMLEHLLAGGRLSQPIKCPNEIFCVMQKCFAEDPDHRPEFNEIRGEITVMLNLDDESYGYLSVQSEGGPKYTSLTMQDSKETAPCSSQGNSQELDEDGDYDSGSETHSQSPCAKLDQVLTERFEMFYLVFLALVVYGAAETTSVRGSVHCPFARKAPPPLVMLMEEDFSDVFLLDWFDTDDFLDETRVEYGEHFTLDGSEIEIFSTEPYLLIIHSCFGAPRQDVVDLSDFSPNPMGIIHLGHIVLTVNGYTLNPSQQRIH</sequence>
<dbReference type="Gene3D" id="1.10.510.10">
    <property type="entry name" value="Transferase(Phosphotransferase) domain 1"/>
    <property type="match status" value="1"/>
</dbReference>
<dbReference type="PANTHER" id="PTHR24416">
    <property type="entry name" value="TYROSINE-PROTEIN KINASE RECEPTOR"/>
    <property type="match status" value="1"/>
</dbReference>
<evidence type="ECO:0000256" key="6">
    <source>
        <dbReference type="SAM" id="MobiDB-lite"/>
    </source>
</evidence>
<name>A0AAE9FI34_CAEBR</name>
<keyword evidence="4" id="KW-0067">ATP-binding</keyword>
<dbReference type="PROSITE" id="PS00109">
    <property type="entry name" value="PROTEIN_KINASE_TYR"/>
    <property type="match status" value="1"/>
</dbReference>
<evidence type="ECO:0000313" key="9">
    <source>
        <dbReference type="EMBL" id="UMM43424.1"/>
    </source>
</evidence>
<keyword evidence="3" id="KW-0418">Kinase</keyword>
<organism evidence="9 10">
    <name type="scientific">Caenorhabditis briggsae</name>
    <dbReference type="NCBI Taxonomy" id="6238"/>
    <lineage>
        <taxon>Eukaryota</taxon>
        <taxon>Metazoa</taxon>
        <taxon>Ecdysozoa</taxon>
        <taxon>Nematoda</taxon>
        <taxon>Chromadorea</taxon>
        <taxon>Rhabditida</taxon>
        <taxon>Rhabditina</taxon>
        <taxon>Rhabditomorpha</taxon>
        <taxon>Rhabditoidea</taxon>
        <taxon>Rhabditidae</taxon>
        <taxon>Peloderinae</taxon>
        <taxon>Caenorhabditis</taxon>
    </lineage>
</organism>
<dbReference type="Gene3D" id="2.60.40.3330">
    <property type="match status" value="1"/>
</dbReference>
<dbReference type="InterPro" id="IPR008266">
    <property type="entry name" value="Tyr_kinase_AS"/>
</dbReference>
<keyword evidence="7" id="KW-1133">Transmembrane helix</keyword>
<dbReference type="SUPFAM" id="SSF56112">
    <property type="entry name" value="Protein kinase-like (PK-like)"/>
    <property type="match status" value="1"/>
</dbReference>
<reference evidence="9 10" key="1">
    <citation type="submission" date="2022-04" db="EMBL/GenBank/DDBJ databases">
        <title>Chromosome-level reference genomes for two strains of Caenorhabditis briggsae: an improved platform for comparative genomics.</title>
        <authorList>
            <person name="Stevens L."/>
            <person name="Andersen E."/>
        </authorList>
    </citation>
    <scope>NUCLEOTIDE SEQUENCE [LARGE SCALE GENOMIC DNA]</scope>
    <source>
        <strain evidence="9">VX34</strain>
        <tissue evidence="9">Whole-organism</tissue>
    </source>
</reference>
<protein>
    <recommendedName>
        <fullName evidence="8">Protein kinase domain-containing protein</fullName>
    </recommendedName>
</protein>
<dbReference type="InterPro" id="IPR050122">
    <property type="entry name" value="RTK"/>
</dbReference>
<dbReference type="Pfam" id="PF07714">
    <property type="entry name" value="PK_Tyr_Ser-Thr"/>
    <property type="match status" value="1"/>
</dbReference>
<keyword evidence="1" id="KW-0808">Transferase</keyword>
<dbReference type="FunFam" id="1.10.510.10:FF:000554">
    <property type="entry name" value="Predicted protein"/>
    <property type="match status" value="1"/>
</dbReference>
<dbReference type="FunFam" id="3.30.200.20:FF:001076">
    <property type="entry name" value="Putative tyrosine-protein kinase F09A5.2"/>
    <property type="match status" value="1"/>
</dbReference>
<keyword evidence="2" id="KW-0547">Nucleotide-binding</keyword>
<dbReference type="PRINTS" id="PR00109">
    <property type="entry name" value="TYRKINASE"/>
</dbReference>
<dbReference type="CDD" id="cd00192">
    <property type="entry name" value="PTKc"/>
    <property type="match status" value="1"/>
</dbReference>
<keyword evidence="10" id="KW-1185">Reference proteome</keyword>
<evidence type="ECO:0000259" key="8">
    <source>
        <dbReference type="PROSITE" id="PS50011"/>
    </source>
</evidence>
<keyword evidence="7" id="KW-0812">Transmembrane</keyword>
<evidence type="ECO:0000256" key="1">
    <source>
        <dbReference type="ARBA" id="ARBA00022679"/>
    </source>
</evidence>
<dbReference type="GO" id="GO:0005524">
    <property type="term" value="F:ATP binding"/>
    <property type="evidence" value="ECO:0007669"/>
    <property type="project" value="UniProtKB-KW"/>
</dbReference>
<keyword evidence="5" id="KW-0829">Tyrosine-protein kinase</keyword>
<dbReference type="PROSITE" id="PS50011">
    <property type="entry name" value="PROTEIN_KINASE_DOM"/>
    <property type="match status" value="1"/>
</dbReference>
<dbReference type="InterPro" id="IPR020635">
    <property type="entry name" value="Tyr_kinase_cat_dom"/>
</dbReference>
<accession>A0AAE9FI34</accession>
<dbReference type="InterPro" id="IPR011009">
    <property type="entry name" value="Kinase-like_dom_sf"/>
</dbReference>
<evidence type="ECO:0000313" key="10">
    <source>
        <dbReference type="Proteomes" id="UP000829354"/>
    </source>
</evidence>
<dbReference type="EMBL" id="CP092625">
    <property type="protein sequence ID" value="UMM43424.1"/>
    <property type="molecule type" value="Genomic_DNA"/>
</dbReference>